<reference evidence="2" key="1">
    <citation type="journal article" date="2014" name="Int. J. Syst. Evol. Microbiol.">
        <title>Complete genome of a new Firmicutes species belonging to the dominant human colonic microbiota ('Ruminococcus bicirculans') reveals two chromosomes and a selective capacity to utilize plant glucans.</title>
        <authorList>
            <consortium name="NISC Comparative Sequencing Program"/>
            <person name="Wegmann U."/>
            <person name="Louis P."/>
            <person name="Goesmann A."/>
            <person name="Henrissat B."/>
            <person name="Duncan S.H."/>
            <person name="Flint H.J."/>
        </authorList>
    </citation>
    <scope>NUCLEOTIDE SEQUENCE</scope>
    <source>
        <strain evidence="2">CCM 8490</strain>
    </source>
</reference>
<dbReference type="AlphaFoldDB" id="A0A420CJ20"/>
<keyword evidence="3" id="KW-0808">Transferase</keyword>
<dbReference type="RefSeq" id="WP_120215014.1">
    <property type="nucleotide sequence ID" value="NZ_BMCW01000010.1"/>
</dbReference>
<evidence type="ECO:0000313" key="2">
    <source>
        <dbReference type="EMBL" id="GGG67218.1"/>
    </source>
</evidence>
<dbReference type="InterPro" id="IPR007345">
    <property type="entry name" value="Polysacch_pyruvyl_Trfase"/>
</dbReference>
<dbReference type="EMBL" id="BMCW01000010">
    <property type="protein sequence ID" value="GGG67218.1"/>
    <property type="molecule type" value="Genomic_DNA"/>
</dbReference>
<reference evidence="3 4" key="2">
    <citation type="submission" date="2018-09" db="EMBL/GenBank/DDBJ databases">
        <title>Genomic Encyclopedia of Archaeal and Bacterial Type Strains, Phase II (KMG-II): from individual species to whole genera.</title>
        <authorList>
            <person name="Goeker M."/>
        </authorList>
    </citation>
    <scope>NUCLEOTIDE SEQUENCE [LARGE SCALE GENOMIC DNA]</scope>
    <source>
        <strain evidence="3 4">DSM 27620</strain>
    </source>
</reference>
<dbReference type="EMBL" id="RAQH01000013">
    <property type="protein sequence ID" value="RKE78374.1"/>
    <property type="molecule type" value="Genomic_DNA"/>
</dbReference>
<gene>
    <name evidence="2" type="primary">epsI</name>
    <name evidence="3" type="ORF">BXY58_3499</name>
    <name evidence="2" type="ORF">GCM10007332_32550</name>
</gene>
<feature type="domain" description="Polysaccharide pyruvyl transferase" evidence="1">
    <location>
        <begin position="49"/>
        <end position="291"/>
    </location>
</feature>
<name>A0A420CJ20_9FLAO</name>
<evidence type="ECO:0000313" key="5">
    <source>
        <dbReference type="Proteomes" id="UP000658202"/>
    </source>
</evidence>
<dbReference type="Proteomes" id="UP000658202">
    <property type="component" value="Unassembled WGS sequence"/>
</dbReference>
<evidence type="ECO:0000313" key="3">
    <source>
        <dbReference type="EMBL" id="RKE78374.1"/>
    </source>
</evidence>
<reference evidence="5" key="3">
    <citation type="journal article" date="2019" name="Int. J. Syst. Evol. Microbiol.">
        <title>The Global Catalogue of Microorganisms (GCM) 10K type strain sequencing project: providing services to taxonomists for standard genome sequencing and annotation.</title>
        <authorList>
            <consortium name="The Broad Institute Genomics Platform"/>
            <consortium name="The Broad Institute Genome Sequencing Center for Infectious Disease"/>
            <person name="Wu L."/>
            <person name="Ma J."/>
        </authorList>
    </citation>
    <scope>NUCLEOTIDE SEQUENCE [LARGE SCALE GENOMIC DNA]</scope>
    <source>
        <strain evidence="5">CCM 8490</strain>
    </source>
</reference>
<evidence type="ECO:0000313" key="4">
    <source>
        <dbReference type="Proteomes" id="UP000285906"/>
    </source>
</evidence>
<accession>A0A420CJ20</accession>
<sequence>MIFKRIPFKYKFNTKLFIEGLKGNNAFNGIKLNPKQRTIYIFLAADYGNLGDVAITYAQTEFIKKYSDAQVVEIPISKSLKGLWFVKRNIKKNDIVTTVGGGNMGDIYDQIEHIRQVVINFFPDNKIISFPQTLDFSESKKGEKALKKAKKIYNGHNNLHLFAREETSYQKMKKNFESASVYKTPDIVLSLDKNSSTVRSSALVCMRNDVEKKITTQQTEILSNIIASKYNDITFYDTHIGKSQLTIDERLMELNKIWDAFKNSEIVFTDRLHGMIFCHITKTPAVVFQNNNHKVRETYEWIKENKNICLISDFNENDILQFINNLENNKNNIVLEDKYQPLYNLLK</sequence>
<organism evidence="3 4">
    <name type="scientific">Epilithonimonas arachidiradicis</name>
    <dbReference type="NCBI Taxonomy" id="1617282"/>
    <lineage>
        <taxon>Bacteria</taxon>
        <taxon>Pseudomonadati</taxon>
        <taxon>Bacteroidota</taxon>
        <taxon>Flavobacteriia</taxon>
        <taxon>Flavobacteriales</taxon>
        <taxon>Weeksellaceae</taxon>
        <taxon>Chryseobacterium group</taxon>
        <taxon>Epilithonimonas</taxon>
    </lineage>
</organism>
<dbReference type="GO" id="GO:0016740">
    <property type="term" value="F:transferase activity"/>
    <property type="evidence" value="ECO:0007669"/>
    <property type="project" value="UniProtKB-KW"/>
</dbReference>
<dbReference type="OrthoDB" id="9807674at2"/>
<proteinExistence type="predicted"/>
<evidence type="ECO:0000259" key="1">
    <source>
        <dbReference type="Pfam" id="PF04230"/>
    </source>
</evidence>
<dbReference type="Pfam" id="PF04230">
    <property type="entry name" value="PS_pyruv_trans"/>
    <property type="match status" value="1"/>
</dbReference>
<dbReference type="Proteomes" id="UP000285906">
    <property type="component" value="Unassembled WGS sequence"/>
</dbReference>
<protein>
    <submittedName>
        <fullName evidence="3">Pyruvyl transferase EpsI</fullName>
    </submittedName>
</protein>
<comment type="caution">
    <text evidence="3">The sequence shown here is derived from an EMBL/GenBank/DDBJ whole genome shotgun (WGS) entry which is preliminary data.</text>
</comment>
<reference evidence="2" key="4">
    <citation type="submission" date="2024-05" db="EMBL/GenBank/DDBJ databases">
        <authorList>
            <person name="Sun Q."/>
            <person name="Sedlacek I."/>
        </authorList>
    </citation>
    <scope>NUCLEOTIDE SEQUENCE</scope>
    <source>
        <strain evidence="2">CCM 8490</strain>
    </source>
</reference>
<keyword evidence="5" id="KW-1185">Reference proteome</keyword>